<dbReference type="Proteomes" id="UP000494172">
    <property type="component" value="Unassembled WGS sequence"/>
</dbReference>
<evidence type="ECO:0000313" key="2">
    <source>
        <dbReference type="EMBL" id="VWB65454.1"/>
    </source>
</evidence>
<name>A0A9Q9SIG4_9BURK</name>
<sequence>MSRLKRWKIFFLVADLLLLMVSAPVALTFFFSAFTVPKEFPFWLLACAGAVSALLSVVGVARLEKLSPWWHSMITVLAAGFIYPVIALMDALGKNPP</sequence>
<evidence type="ECO:0000313" key="3">
    <source>
        <dbReference type="EMBL" id="XAE52242.1"/>
    </source>
</evidence>
<keyword evidence="1" id="KW-0472">Membrane</keyword>
<protein>
    <submittedName>
        <fullName evidence="2">Uncharacterized protein</fullName>
    </submittedName>
</protein>
<organism evidence="2 4">
    <name type="scientific">Burkholderia arboris</name>
    <dbReference type="NCBI Taxonomy" id="488730"/>
    <lineage>
        <taxon>Bacteria</taxon>
        <taxon>Pseudomonadati</taxon>
        <taxon>Pseudomonadota</taxon>
        <taxon>Betaproteobacteria</taxon>
        <taxon>Burkholderiales</taxon>
        <taxon>Burkholderiaceae</taxon>
        <taxon>Burkholderia</taxon>
        <taxon>Burkholderia cepacia complex</taxon>
    </lineage>
</organism>
<keyword evidence="1" id="KW-1133">Transmembrane helix</keyword>
<accession>A0A9Q9SIG4</accession>
<evidence type="ECO:0000256" key="1">
    <source>
        <dbReference type="SAM" id="Phobius"/>
    </source>
</evidence>
<dbReference type="EMBL" id="CP109822">
    <property type="protein sequence ID" value="XAE52242.1"/>
    <property type="molecule type" value="Genomic_DNA"/>
</dbReference>
<proteinExistence type="predicted"/>
<dbReference type="EMBL" id="CABVPX010000011">
    <property type="protein sequence ID" value="VWB65454.1"/>
    <property type="molecule type" value="Genomic_DNA"/>
</dbReference>
<dbReference type="AlphaFoldDB" id="A0A9Q9SIG4"/>
<reference evidence="3 5" key="2">
    <citation type="submission" date="2022-10" db="EMBL/GenBank/DDBJ databases">
        <title>Genomic of Burkholderia cepacia PN-1.</title>
        <authorList>
            <person name="Yang Y."/>
            <person name="Guan H."/>
            <person name="Huang J."/>
        </authorList>
    </citation>
    <scope>NUCLEOTIDE SEQUENCE [LARGE SCALE GENOMIC DNA]</scope>
    <source>
        <strain evidence="3 5">PN-1</strain>
    </source>
</reference>
<evidence type="ECO:0000313" key="4">
    <source>
        <dbReference type="Proteomes" id="UP000494172"/>
    </source>
</evidence>
<dbReference type="RefSeq" id="WP_174992811.1">
    <property type="nucleotide sequence ID" value="NZ_CABVPX010000011.1"/>
</dbReference>
<dbReference type="Proteomes" id="UP001448498">
    <property type="component" value="Chromosome 3"/>
</dbReference>
<feature type="transmembrane region" description="Helical" evidence="1">
    <location>
        <begin position="73"/>
        <end position="92"/>
    </location>
</feature>
<keyword evidence="1" id="KW-0812">Transmembrane</keyword>
<feature type="transmembrane region" description="Helical" evidence="1">
    <location>
        <begin position="9"/>
        <end position="34"/>
    </location>
</feature>
<gene>
    <name evidence="2" type="ORF">BAR24066_03044</name>
    <name evidence="3" type="ORF">OHZ10_22165</name>
</gene>
<reference evidence="2 4" key="1">
    <citation type="submission" date="2019-09" db="EMBL/GenBank/DDBJ databases">
        <authorList>
            <person name="Depoorter E."/>
        </authorList>
    </citation>
    <scope>NUCLEOTIDE SEQUENCE [LARGE SCALE GENOMIC DNA]</scope>
    <source>
        <strain evidence="2">LMG 24066</strain>
    </source>
</reference>
<evidence type="ECO:0000313" key="5">
    <source>
        <dbReference type="Proteomes" id="UP001448498"/>
    </source>
</evidence>
<keyword evidence="5" id="KW-1185">Reference proteome</keyword>
<feature type="transmembrane region" description="Helical" evidence="1">
    <location>
        <begin position="40"/>
        <end position="61"/>
    </location>
</feature>